<feature type="compositionally biased region" description="Low complexity" evidence="1">
    <location>
        <begin position="1"/>
        <end position="15"/>
    </location>
</feature>
<gene>
    <name evidence="2" type="ORF">GHC57_16390</name>
</gene>
<dbReference type="AlphaFoldDB" id="A0A7X1ZGT0"/>
<dbReference type="OrthoDB" id="581720at2"/>
<comment type="caution">
    <text evidence="2">The sequence shown here is derived from an EMBL/GenBank/DDBJ whole genome shotgun (WGS) entry which is preliminary data.</text>
</comment>
<dbReference type="RefSeq" id="WP_153346216.1">
    <property type="nucleotide sequence ID" value="NZ_WIVE01000070.1"/>
</dbReference>
<organism evidence="2 3">
    <name type="scientific">Roseospira navarrensis</name>
    <dbReference type="NCBI Taxonomy" id="140058"/>
    <lineage>
        <taxon>Bacteria</taxon>
        <taxon>Pseudomonadati</taxon>
        <taxon>Pseudomonadota</taxon>
        <taxon>Alphaproteobacteria</taxon>
        <taxon>Rhodospirillales</taxon>
        <taxon>Rhodospirillaceae</taxon>
        <taxon>Roseospira</taxon>
    </lineage>
</organism>
<evidence type="ECO:0000313" key="3">
    <source>
        <dbReference type="Proteomes" id="UP000434582"/>
    </source>
</evidence>
<name>A0A7X1ZGT0_9PROT</name>
<dbReference type="EMBL" id="WIVE01000070">
    <property type="protein sequence ID" value="MQX38097.1"/>
    <property type="molecule type" value="Genomic_DNA"/>
</dbReference>
<feature type="region of interest" description="Disordered" evidence="1">
    <location>
        <begin position="1"/>
        <end position="21"/>
    </location>
</feature>
<sequence>MSGAASAVARAAEAPPGRPLRVDPGAVPAAMAGQGDPLRAALRAILGSAAFDLAPDGGRLWLRGQDTRHHAVDPALPAALAAWGLDGPDAVGAFRETRPGYGLCFEDSWSGWLLAPVLAGLADDAPLVVLHLDDHGDRMPTLLSRVTDGALVNPATGAPFDAASRESWAEAIAHGVVTIGNWLTALGQGRGVVHIRHLRPHPADAAVEGRIRPLRAGTVRHPLLPDHAFAVLEDGPPPGSGTLMETADPVRALADLPPGVLAVHVDLDYFVNDFNGNPGTRPLRRTADLARAVRGRMDALFAALAATRRPVAAWVAATSPGFCGAPHWPGLLDRLERGIVALGGPEGMA</sequence>
<accession>A0A7X1ZGT0</accession>
<reference evidence="2 3" key="1">
    <citation type="submission" date="2019-10" db="EMBL/GenBank/DDBJ databases">
        <title>Draft whole-genome sequence of the purple nonsulfur photosynthetic bacterium Roseospira navarrensis DSM 15114.</title>
        <authorList>
            <person name="Kyndt J.A."/>
            <person name="Meyer T.E."/>
        </authorList>
    </citation>
    <scope>NUCLEOTIDE SEQUENCE [LARGE SCALE GENOMIC DNA]</scope>
    <source>
        <strain evidence="2 3">DSM 15114</strain>
    </source>
</reference>
<dbReference type="Proteomes" id="UP000434582">
    <property type="component" value="Unassembled WGS sequence"/>
</dbReference>
<proteinExistence type="predicted"/>
<evidence type="ECO:0000313" key="2">
    <source>
        <dbReference type="EMBL" id="MQX38097.1"/>
    </source>
</evidence>
<protein>
    <submittedName>
        <fullName evidence="2">Uncharacterized protein</fullName>
    </submittedName>
</protein>
<evidence type="ECO:0000256" key="1">
    <source>
        <dbReference type="SAM" id="MobiDB-lite"/>
    </source>
</evidence>
<keyword evidence="3" id="KW-1185">Reference proteome</keyword>